<dbReference type="SUPFAM" id="SSF50370">
    <property type="entry name" value="Ricin B-like lectins"/>
    <property type="match status" value="1"/>
</dbReference>
<protein>
    <submittedName>
        <fullName evidence="2">Ricin-type beta-trefoil lectin domain protein</fullName>
    </submittedName>
</protein>
<proteinExistence type="predicted"/>
<dbReference type="InterPro" id="IPR035992">
    <property type="entry name" value="Ricin_B-like_lectins"/>
</dbReference>
<feature type="domain" description="Ricin B lectin" evidence="1">
    <location>
        <begin position="2"/>
        <end position="121"/>
    </location>
</feature>
<evidence type="ECO:0000313" key="3">
    <source>
        <dbReference type="Proteomes" id="UP000596427"/>
    </source>
</evidence>
<accession>A0A974PLR0</accession>
<dbReference type="EMBL" id="CP063362">
    <property type="protein sequence ID" value="QRG05509.1"/>
    <property type="molecule type" value="Genomic_DNA"/>
</dbReference>
<dbReference type="KEGG" id="xdi:EZH22_20890"/>
<name>A0A974PLR0_9HYPH</name>
<dbReference type="PROSITE" id="PS50231">
    <property type="entry name" value="RICIN_B_LECTIN"/>
    <property type="match status" value="1"/>
</dbReference>
<evidence type="ECO:0000313" key="2">
    <source>
        <dbReference type="EMBL" id="QRG05509.1"/>
    </source>
</evidence>
<reference evidence="2 3" key="1">
    <citation type="submission" date="2020-10" db="EMBL/GenBank/DDBJ databases">
        <title>Degradation of 1,4-Dioxane by Xanthobacter sp. YN2, via a Novel Group-2 Soluble Di-Iron Monooxygenase.</title>
        <authorList>
            <person name="Ma F."/>
            <person name="Wang Y."/>
            <person name="Yang J."/>
            <person name="Guo H."/>
            <person name="Su D."/>
            <person name="Yu L."/>
        </authorList>
    </citation>
    <scope>NUCLEOTIDE SEQUENCE [LARGE SCALE GENOMIC DNA]</scope>
    <source>
        <strain evidence="2 3">YN2</strain>
    </source>
</reference>
<dbReference type="Proteomes" id="UP000596427">
    <property type="component" value="Chromosome"/>
</dbReference>
<dbReference type="Gene3D" id="2.80.10.50">
    <property type="match status" value="2"/>
</dbReference>
<dbReference type="CDD" id="cd00161">
    <property type="entry name" value="beta-trefoil_Ricin-like"/>
    <property type="match status" value="1"/>
</dbReference>
<dbReference type="RefSeq" id="WP_203192374.1">
    <property type="nucleotide sequence ID" value="NZ_CP063362.1"/>
</dbReference>
<organism evidence="2 3">
    <name type="scientific">Xanthobacter dioxanivorans</name>
    <dbReference type="NCBI Taxonomy" id="2528964"/>
    <lineage>
        <taxon>Bacteria</taxon>
        <taxon>Pseudomonadati</taxon>
        <taxon>Pseudomonadota</taxon>
        <taxon>Alphaproteobacteria</taxon>
        <taxon>Hyphomicrobiales</taxon>
        <taxon>Xanthobacteraceae</taxon>
        <taxon>Xanthobacter</taxon>
    </lineage>
</organism>
<keyword evidence="3" id="KW-1185">Reference proteome</keyword>
<dbReference type="AlphaFoldDB" id="A0A974PLR0"/>
<sequence>MPLLCVDVAGGALAQGTPVQLWKCHGKAPQLFGVDGRNGRIYLAAAPHLCVDGVPNQQLLVVQCQSVETQWRYEERTKTIRSSNGMCWDVSGGRRPENIRSRRPLIAWPCHNGPNQQFIYND</sequence>
<dbReference type="SMART" id="SM00458">
    <property type="entry name" value="RICIN"/>
    <property type="match status" value="1"/>
</dbReference>
<dbReference type="InterPro" id="IPR000772">
    <property type="entry name" value="Ricin_B_lectin"/>
</dbReference>
<dbReference type="Pfam" id="PF00652">
    <property type="entry name" value="Ricin_B_lectin"/>
    <property type="match status" value="1"/>
</dbReference>
<gene>
    <name evidence="2" type="ORF">EZH22_20890</name>
</gene>
<evidence type="ECO:0000259" key="1">
    <source>
        <dbReference type="SMART" id="SM00458"/>
    </source>
</evidence>